<dbReference type="Proteomes" id="UP001519362">
    <property type="component" value="Unassembled WGS sequence"/>
</dbReference>
<sequence length="192" mass="19659">MTTEQILALVPGGVLSIALATVLVLVIVNFRRRNGVALAVSGALIAAGLVFLLVLHPGVPPILGMVIAVLGSVVAIVGGDPATRRLLAFTAADGVLREGPHGGILLRPAAGKTSADEVLRGGMLIGYLERTAAVFTIIAGFGEGLALLIALKGIGRFSELAAPEARERFIIGTLASLLWACVVAVIVRLSIT</sequence>
<dbReference type="RefSeq" id="WP_165132604.1">
    <property type="nucleotide sequence ID" value="NZ_CP049253.1"/>
</dbReference>
<feature type="transmembrane region" description="Helical" evidence="1">
    <location>
        <begin position="35"/>
        <end position="55"/>
    </location>
</feature>
<evidence type="ECO:0000256" key="1">
    <source>
        <dbReference type="SAM" id="Phobius"/>
    </source>
</evidence>
<feature type="transmembrane region" description="Helical" evidence="1">
    <location>
        <begin position="61"/>
        <end position="79"/>
    </location>
</feature>
<feature type="transmembrane region" description="Helical" evidence="1">
    <location>
        <begin position="170"/>
        <end position="191"/>
    </location>
</feature>
<evidence type="ECO:0000313" key="2">
    <source>
        <dbReference type="EMBL" id="MBP2435519.1"/>
    </source>
</evidence>
<keyword evidence="3" id="KW-1185">Reference proteome</keyword>
<dbReference type="EMBL" id="JAGIOL010000001">
    <property type="protein sequence ID" value="MBP2435519.1"/>
    <property type="molecule type" value="Genomic_DNA"/>
</dbReference>
<gene>
    <name evidence="2" type="ORF">JOF34_000105</name>
</gene>
<proteinExistence type="predicted"/>
<organism evidence="2 3">
    <name type="scientific">Microbacterium amylolyticum</name>
    <dbReference type="NCBI Taxonomy" id="936337"/>
    <lineage>
        <taxon>Bacteria</taxon>
        <taxon>Bacillati</taxon>
        <taxon>Actinomycetota</taxon>
        <taxon>Actinomycetes</taxon>
        <taxon>Micrococcales</taxon>
        <taxon>Microbacteriaceae</taxon>
        <taxon>Microbacterium</taxon>
    </lineage>
</organism>
<reference evidence="2 3" key="1">
    <citation type="submission" date="2021-03" db="EMBL/GenBank/DDBJ databases">
        <title>Sequencing the genomes of 1000 actinobacteria strains.</title>
        <authorList>
            <person name="Klenk H.-P."/>
        </authorList>
    </citation>
    <scope>NUCLEOTIDE SEQUENCE [LARGE SCALE GENOMIC DNA]</scope>
    <source>
        <strain evidence="2 3">DSM 24221</strain>
    </source>
</reference>
<keyword evidence="1" id="KW-0472">Membrane</keyword>
<keyword evidence="1" id="KW-1133">Transmembrane helix</keyword>
<keyword evidence="1" id="KW-0812">Transmembrane</keyword>
<feature type="transmembrane region" description="Helical" evidence="1">
    <location>
        <begin position="6"/>
        <end position="28"/>
    </location>
</feature>
<feature type="transmembrane region" description="Helical" evidence="1">
    <location>
        <begin position="132"/>
        <end position="150"/>
    </location>
</feature>
<evidence type="ECO:0000313" key="3">
    <source>
        <dbReference type="Proteomes" id="UP001519362"/>
    </source>
</evidence>
<comment type="caution">
    <text evidence="2">The sequence shown here is derived from an EMBL/GenBank/DDBJ whole genome shotgun (WGS) entry which is preliminary data.</text>
</comment>
<accession>A0ABS4ZE31</accession>
<protein>
    <submittedName>
        <fullName evidence="2">Uncharacterized protein</fullName>
    </submittedName>
</protein>
<name>A0ABS4ZE31_9MICO</name>